<dbReference type="PANTHER" id="PTHR10578">
    <property type="entry name" value="S -2-HYDROXY-ACID OXIDASE-RELATED"/>
    <property type="match status" value="1"/>
</dbReference>
<evidence type="ECO:0000313" key="7">
    <source>
        <dbReference type="EMBL" id="KAJ3485380.1"/>
    </source>
</evidence>
<dbReference type="SUPFAM" id="SSF51395">
    <property type="entry name" value="FMN-linked oxidoreductases"/>
    <property type="match status" value="1"/>
</dbReference>
<evidence type="ECO:0000256" key="4">
    <source>
        <dbReference type="PIRSR" id="PIRSR000138-1"/>
    </source>
</evidence>
<feature type="active site" description="Proton acceptor" evidence="4">
    <location>
        <position position="324"/>
    </location>
</feature>
<sequence length="438" mass="47808">MSTSDHHPKTNGILSKPWSSFMRDAYASRKPPVLGTVDVADIEQAAREKLKDHPSAFMYVFGSAGTNNTYAANRAELDKWRIVPRMLVDATVRNIETTIFGAKLRSPLLLAPIGVQGIVHGDAECAVAAAASSLGVPFIMSTASTRSIEAVAKANASGHRWYQLYWPKSEDITLSILSRAKNNGFTALVITLDTMLLGWRPHDLQTAYLPFIHGVGAQVGLTDPVFMAHHNAEPISDTDVPEFPYDPVSKDKAFFDGDEKMRRTMYLGNEWLKETNSGQFRTWADLKFLRDNWDGPIVLKGIQCVQDAELAIQHNMDGIIVSNHGGRQIDGAIPALYALRQICSSPVIKAAQASGKLTVLYDSGIRTGSDMFKALALGAQGILLARPFMYGLAMAGQAGVEQVIRGILADLEITLGLAGFRNLQEIQGKADEILVRLD</sequence>
<feature type="binding site" evidence="5">
    <location>
        <position position="163"/>
    </location>
    <ligand>
        <name>FMN</name>
        <dbReference type="ChEBI" id="CHEBI:58210"/>
    </ligand>
</feature>
<keyword evidence="8" id="KW-1185">Reference proteome</keyword>
<feature type="binding site" evidence="5">
    <location>
        <begin position="112"/>
        <end position="114"/>
    </location>
    <ligand>
        <name>FMN</name>
        <dbReference type="ChEBI" id="CHEBI:58210"/>
    </ligand>
</feature>
<gene>
    <name evidence="7" type="ORF">NLI96_g4999</name>
</gene>
<dbReference type="PIRSF" id="PIRSF000138">
    <property type="entry name" value="Al-hdrx_acd_dh"/>
    <property type="match status" value="1"/>
</dbReference>
<feature type="binding site" evidence="5">
    <location>
        <position position="141"/>
    </location>
    <ligand>
        <name>FMN</name>
        <dbReference type="ChEBI" id="CHEBI:58210"/>
    </ligand>
</feature>
<organism evidence="7 8">
    <name type="scientific">Meripilus lineatus</name>
    <dbReference type="NCBI Taxonomy" id="2056292"/>
    <lineage>
        <taxon>Eukaryota</taxon>
        <taxon>Fungi</taxon>
        <taxon>Dikarya</taxon>
        <taxon>Basidiomycota</taxon>
        <taxon>Agaricomycotina</taxon>
        <taxon>Agaricomycetes</taxon>
        <taxon>Polyporales</taxon>
        <taxon>Meripilaceae</taxon>
        <taxon>Meripilus</taxon>
    </lineage>
</organism>
<dbReference type="InterPro" id="IPR008259">
    <property type="entry name" value="FMN_hydac_DH_AS"/>
</dbReference>
<keyword evidence="2" id="KW-0560">Oxidoreductase</keyword>
<evidence type="ECO:0000256" key="2">
    <source>
        <dbReference type="ARBA" id="ARBA00023002"/>
    </source>
</evidence>
<keyword evidence="5" id="KW-0285">Flavoprotein</keyword>
<feature type="binding site" evidence="5">
    <location>
        <position position="165"/>
    </location>
    <ligand>
        <name>glyoxylate</name>
        <dbReference type="ChEBI" id="CHEBI:36655"/>
    </ligand>
</feature>
<proteinExistence type="inferred from homology"/>
<comment type="cofactor">
    <cofactor evidence="1">
        <name>FMN</name>
        <dbReference type="ChEBI" id="CHEBI:58210"/>
    </cofactor>
</comment>
<feature type="binding site" evidence="5">
    <location>
        <position position="322"/>
    </location>
    <ligand>
        <name>FMN</name>
        <dbReference type="ChEBI" id="CHEBI:58210"/>
    </ligand>
</feature>
<dbReference type="GO" id="GO:0010181">
    <property type="term" value="F:FMN binding"/>
    <property type="evidence" value="ECO:0007669"/>
    <property type="project" value="InterPro"/>
</dbReference>
<name>A0AAD5V5Y3_9APHY</name>
<dbReference type="PROSITE" id="PS00557">
    <property type="entry name" value="FMN_HYDROXY_ACID_DH_1"/>
    <property type="match status" value="1"/>
</dbReference>
<feature type="binding site" evidence="5">
    <location>
        <position position="59"/>
    </location>
    <ligand>
        <name>glyoxylate</name>
        <dbReference type="ChEBI" id="CHEBI:36655"/>
    </ligand>
</feature>
<evidence type="ECO:0000256" key="1">
    <source>
        <dbReference type="ARBA" id="ARBA00001917"/>
    </source>
</evidence>
<comment type="similarity">
    <text evidence="3">Belongs to the FMN-dependent alpha-hydroxy acid dehydrogenase family.</text>
</comment>
<dbReference type="InterPro" id="IPR013785">
    <property type="entry name" value="Aldolase_TIM"/>
</dbReference>
<comment type="caution">
    <text evidence="7">The sequence shown here is derived from an EMBL/GenBank/DDBJ whole genome shotgun (WGS) entry which is preliminary data.</text>
</comment>
<dbReference type="EMBL" id="JANAWD010000155">
    <property type="protein sequence ID" value="KAJ3485380.1"/>
    <property type="molecule type" value="Genomic_DNA"/>
</dbReference>
<dbReference type="Proteomes" id="UP001212997">
    <property type="component" value="Unassembled WGS sequence"/>
</dbReference>
<protein>
    <recommendedName>
        <fullName evidence="6">FMN hydroxy acid dehydrogenase domain-containing protein</fullName>
    </recommendedName>
</protein>
<feature type="binding site" evidence="5">
    <location>
        <position position="324"/>
    </location>
    <ligand>
        <name>glyoxylate</name>
        <dbReference type="ChEBI" id="CHEBI:36655"/>
    </ligand>
</feature>
<evidence type="ECO:0000256" key="3">
    <source>
        <dbReference type="ARBA" id="ARBA00024042"/>
    </source>
</evidence>
<feature type="binding site" evidence="5">
    <location>
        <position position="300"/>
    </location>
    <ligand>
        <name>FMN</name>
        <dbReference type="ChEBI" id="CHEBI:58210"/>
    </ligand>
</feature>
<keyword evidence="5" id="KW-0288">FMN</keyword>
<dbReference type="Gene3D" id="3.20.20.70">
    <property type="entry name" value="Aldolase class I"/>
    <property type="match status" value="1"/>
</dbReference>
<feature type="binding site" evidence="5">
    <location>
        <position position="200"/>
    </location>
    <ligand>
        <name>glyoxylate</name>
        <dbReference type="ChEBI" id="CHEBI:36655"/>
    </ligand>
</feature>
<dbReference type="Pfam" id="PF01070">
    <property type="entry name" value="FMN_dh"/>
    <property type="match status" value="1"/>
</dbReference>
<accession>A0AAD5V5Y3</accession>
<dbReference type="InterPro" id="IPR037396">
    <property type="entry name" value="FMN_HAD"/>
</dbReference>
<feature type="binding site" evidence="5">
    <location>
        <position position="191"/>
    </location>
    <ligand>
        <name>FMN</name>
        <dbReference type="ChEBI" id="CHEBI:58210"/>
    </ligand>
</feature>
<dbReference type="PROSITE" id="PS51349">
    <property type="entry name" value="FMN_HYDROXY_ACID_DH_2"/>
    <property type="match status" value="1"/>
</dbReference>
<feature type="binding site" evidence="5">
    <location>
        <position position="327"/>
    </location>
    <ligand>
        <name>glyoxylate</name>
        <dbReference type="ChEBI" id="CHEBI:36655"/>
    </ligand>
</feature>
<dbReference type="AlphaFoldDB" id="A0AAD5V5Y3"/>
<dbReference type="InterPro" id="IPR000262">
    <property type="entry name" value="FMN-dep_DH"/>
</dbReference>
<evidence type="ECO:0000256" key="5">
    <source>
        <dbReference type="PIRSR" id="PIRSR000138-2"/>
    </source>
</evidence>
<reference evidence="7" key="1">
    <citation type="submission" date="2022-07" db="EMBL/GenBank/DDBJ databases">
        <title>Genome Sequence of Physisporinus lineatus.</title>
        <authorList>
            <person name="Buettner E."/>
        </authorList>
    </citation>
    <scope>NUCLEOTIDE SEQUENCE</scope>
    <source>
        <strain evidence="7">VT162</strain>
    </source>
</reference>
<evidence type="ECO:0000259" key="6">
    <source>
        <dbReference type="PROSITE" id="PS51349"/>
    </source>
</evidence>
<feature type="binding site" evidence="5">
    <location>
        <begin position="362"/>
        <end position="366"/>
    </location>
    <ligand>
        <name>FMN</name>
        <dbReference type="ChEBI" id="CHEBI:58210"/>
    </ligand>
</feature>
<feature type="domain" description="FMN hydroxy acid dehydrogenase" evidence="6">
    <location>
        <begin position="31"/>
        <end position="436"/>
    </location>
</feature>
<dbReference type="GO" id="GO:0016491">
    <property type="term" value="F:oxidoreductase activity"/>
    <property type="evidence" value="ECO:0007669"/>
    <property type="project" value="UniProtKB-KW"/>
</dbReference>
<evidence type="ECO:0000313" key="8">
    <source>
        <dbReference type="Proteomes" id="UP001212997"/>
    </source>
</evidence>
<dbReference type="PANTHER" id="PTHR10578:SF86">
    <property type="entry name" value="DEPENDENT DEHYDROGENASE, PUTATIVE (AFU_ORTHOLOGUE AFUA_6G02720)-RELATED"/>
    <property type="match status" value="1"/>
</dbReference>
<dbReference type="InterPro" id="IPR012133">
    <property type="entry name" value="Alpha-hydoxy_acid_DH_FMN"/>
</dbReference>